<organism evidence="2">
    <name type="scientific">Alexandrium catenella</name>
    <name type="common">Red tide dinoflagellate</name>
    <name type="synonym">Gonyaulax catenella</name>
    <dbReference type="NCBI Taxonomy" id="2925"/>
    <lineage>
        <taxon>Eukaryota</taxon>
        <taxon>Sar</taxon>
        <taxon>Alveolata</taxon>
        <taxon>Dinophyceae</taxon>
        <taxon>Gonyaulacales</taxon>
        <taxon>Pyrocystaceae</taxon>
        <taxon>Alexandrium</taxon>
    </lineage>
</organism>
<keyword evidence="1" id="KW-0472">Membrane</keyword>
<proteinExistence type="predicted"/>
<keyword evidence="1" id="KW-1133">Transmembrane helix</keyword>
<dbReference type="EMBL" id="HBGE01103864">
    <property type="protein sequence ID" value="CAD9185145.1"/>
    <property type="molecule type" value="Transcribed_RNA"/>
</dbReference>
<name>A0A7S1S7L2_ALECA</name>
<feature type="transmembrane region" description="Helical" evidence="1">
    <location>
        <begin position="48"/>
        <end position="69"/>
    </location>
</feature>
<dbReference type="AlphaFoldDB" id="A0A7S1S7L2"/>
<evidence type="ECO:0000313" key="2">
    <source>
        <dbReference type="EMBL" id="CAD9185145.1"/>
    </source>
</evidence>
<protein>
    <submittedName>
        <fullName evidence="2">Uncharacterized protein</fullName>
    </submittedName>
</protein>
<keyword evidence="1" id="KW-0812">Transmembrane</keyword>
<evidence type="ECO:0000256" key="1">
    <source>
        <dbReference type="SAM" id="Phobius"/>
    </source>
</evidence>
<feature type="transmembrane region" description="Helical" evidence="1">
    <location>
        <begin position="89"/>
        <end position="109"/>
    </location>
</feature>
<reference evidence="2" key="1">
    <citation type="submission" date="2021-01" db="EMBL/GenBank/DDBJ databases">
        <authorList>
            <person name="Corre E."/>
            <person name="Pelletier E."/>
            <person name="Niang G."/>
            <person name="Scheremetjew M."/>
            <person name="Finn R."/>
            <person name="Kale V."/>
            <person name="Holt S."/>
            <person name="Cochrane G."/>
            <person name="Meng A."/>
            <person name="Brown T."/>
            <person name="Cohen L."/>
        </authorList>
    </citation>
    <scope>NUCLEOTIDE SEQUENCE</scope>
    <source>
        <strain evidence="2">OF101</strain>
    </source>
</reference>
<accession>A0A7S1S7L2</accession>
<sequence length="147" mass="14786">MAQAVGARGQAAPGELASVHIMGTVLAVARAAVDCLDTGLVAERDAAILLPVAVAICFTTCAATLQIAVDKGTLPEWAVPVPMSWAGSAGPARVVFGVGLAASFSLAILSAPAVSRAYAGVLSDPAGAACEDWRRLDLLGFAGSRRL</sequence>
<gene>
    <name evidence="2" type="ORF">ACAT0790_LOCUS61919</name>
</gene>